<name>A0ABT1Q480_9ACTN</name>
<reference evidence="3" key="1">
    <citation type="submission" date="2022-06" db="EMBL/GenBank/DDBJ databases">
        <title>Draft genome sequence of Streptomyces sp. RB6PN25 isolated from peat swamp forest in Thailand.</title>
        <authorList>
            <person name="Duangmal K."/>
            <person name="Klaysubun C."/>
        </authorList>
    </citation>
    <scope>NUCLEOTIDE SEQUENCE</scope>
    <source>
        <strain evidence="3">RB6PN25</strain>
    </source>
</reference>
<dbReference type="Proteomes" id="UP001057702">
    <property type="component" value="Unassembled WGS sequence"/>
</dbReference>
<keyword evidence="2" id="KW-0732">Signal</keyword>
<dbReference type="EMBL" id="JANFNG010000041">
    <property type="protein sequence ID" value="MCQ4084736.1"/>
    <property type="molecule type" value="Genomic_DNA"/>
</dbReference>
<dbReference type="RefSeq" id="WP_255923817.1">
    <property type="nucleotide sequence ID" value="NZ_JANFNG010000041.1"/>
</dbReference>
<feature type="compositionally biased region" description="Polar residues" evidence="1">
    <location>
        <begin position="57"/>
        <end position="75"/>
    </location>
</feature>
<feature type="compositionally biased region" description="Gly residues" evidence="1">
    <location>
        <begin position="31"/>
        <end position="41"/>
    </location>
</feature>
<evidence type="ECO:0000313" key="3">
    <source>
        <dbReference type="EMBL" id="MCQ4084736.1"/>
    </source>
</evidence>
<feature type="chain" id="PRO_5046546450" evidence="2">
    <location>
        <begin position="26"/>
        <end position="104"/>
    </location>
</feature>
<feature type="region of interest" description="Disordered" evidence="1">
    <location>
        <begin position="23"/>
        <end position="104"/>
    </location>
</feature>
<accession>A0ABT1Q480</accession>
<evidence type="ECO:0000313" key="4">
    <source>
        <dbReference type="Proteomes" id="UP001057702"/>
    </source>
</evidence>
<evidence type="ECO:0000256" key="1">
    <source>
        <dbReference type="SAM" id="MobiDB-lite"/>
    </source>
</evidence>
<evidence type="ECO:0000256" key="2">
    <source>
        <dbReference type="SAM" id="SignalP"/>
    </source>
</evidence>
<gene>
    <name evidence="3" type="ORF">NGB36_30215</name>
</gene>
<organism evidence="3 4">
    <name type="scientific">Streptomyces humicola</name>
    <dbReference type="NCBI Taxonomy" id="2953240"/>
    <lineage>
        <taxon>Bacteria</taxon>
        <taxon>Bacillati</taxon>
        <taxon>Actinomycetota</taxon>
        <taxon>Actinomycetes</taxon>
        <taxon>Kitasatosporales</taxon>
        <taxon>Streptomycetaceae</taxon>
        <taxon>Streptomyces</taxon>
    </lineage>
</organism>
<sequence>MLRKTAAVASLTLAMLTVAPVAAWADPPGPGGMGGLTGGQEGFRVPNMPGAFDRSGSDGSQSFLTPQRQPENNGGSAMGNGDSPMSNNTSEESPLSSGNGLGGL</sequence>
<protein>
    <submittedName>
        <fullName evidence="3">Uncharacterized protein</fullName>
    </submittedName>
</protein>
<feature type="signal peptide" evidence="2">
    <location>
        <begin position="1"/>
        <end position="25"/>
    </location>
</feature>
<keyword evidence="4" id="KW-1185">Reference proteome</keyword>
<comment type="caution">
    <text evidence="3">The sequence shown here is derived from an EMBL/GenBank/DDBJ whole genome shotgun (WGS) entry which is preliminary data.</text>
</comment>
<proteinExistence type="predicted"/>